<keyword evidence="3" id="KW-1185">Reference proteome</keyword>
<protein>
    <submittedName>
        <fullName evidence="2">Uncharacterized protein</fullName>
    </submittedName>
</protein>
<sequence>MLRELVPLPSLCYRAKVDSSSMTPRDRLLEAEGLWKHSNTSVIVIGETAKAREVLLHQAFRNTVNALYFEITKLGSPMLSHKGHHHKLIVQGQPYYT</sequence>
<name>A0AAE1GKK5_PETCI</name>
<evidence type="ECO:0000313" key="3">
    <source>
        <dbReference type="Proteomes" id="UP001286313"/>
    </source>
</evidence>
<comment type="caution">
    <text evidence="2">The sequence shown here is derived from an EMBL/GenBank/DDBJ whole genome shotgun (WGS) entry which is preliminary data.</text>
</comment>
<evidence type="ECO:0000313" key="1">
    <source>
        <dbReference type="EMBL" id="KAK3887010.1"/>
    </source>
</evidence>
<organism evidence="2 3">
    <name type="scientific">Petrolisthes cinctipes</name>
    <name type="common">Flat porcelain crab</name>
    <dbReference type="NCBI Taxonomy" id="88211"/>
    <lineage>
        <taxon>Eukaryota</taxon>
        <taxon>Metazoa</taxon>
        <taxon>Ecdysozoa</taxon>
        <taxon>Arthropoda</taxon>
        <taxon>Crustacea</taxon>
        <taxon>Multicrustacea</taxon>
        <taxon>Malacostraca</taxon>
        <taxon>Eumalacostraca</taxon>
        <taxon>Eucarida</taxon>
        <taxon>Decapoda</taxon>
        <taxon>Pleocyemata</taxon>
        <taxon>Anomura</taxon>
        <taxon>Galatheoidea</taxon>
        <taxon>Porcellanidae</taxon>
        <taxon>Petrolisthes</taxon>
    </lineage>
</organism>
<dbReference type="AlphaFoldDB" id="A0AAE1GKK5"/>
<evidence type="ECO:0000313" key="2">
    <source>
        <dbReference type="EMBL" id="KAK3893561.1"/>
    </source>
</evidence>
<dbReference type="EMBL" id="JAWQEG010000654">
    <property type="protein sequence ID" value="KAK3887010.1"/>
    <property type="molecule type" value="Genomic_DNA"/>
</dbReference>
<proteinExistence type="predicted"/>
<gene>
    <name evidence="2" type="ORF">Pcinc_002626</name>
    <name evidence="1" type="ORF">Pcinc_008892</name>
</gene>
<dbReference type="EMBL" id="JAWQEG010000199">
    <property type="protein sequence ID" value="KAK3893561.1"/>
    <property type="molecule type" value="Genomic_DNA"/>
</dbReference>
<accession>A0AAE1GKK5</accession>
<reference evidence="2" key="1">
    <citation type="submission" date="2023-10" db="EMBL/GenBank/DDBJ databases">
        <title>Genome assemblies of two species of porcelain crab, Petrolisthes cinctipes and Petrolisthes manimaculis (Anomura: Porcellanidae).</title>
        <authorList>
            <person name="Angst P."/>
        </authorList>
    </citation>
    <scope>NUCLEOTIDE SEQUENCE</scope>
    <source>
        <strain evidence="2">PB745_01</strain>
        <tissue evidence="2">Gill</tissue>
    </source>
</reference>
<dbReference type="Proteomes" id="UP001286313">
    <property type="component" value="Unassembled WGS sequence"/>
</dbReference>